<reference evidence="1" key="1">
    <citation type="submission" date="2022-10" db="EMBL/GenBank/DDBJ databases">
        <title>Puccinia triticina Genome sequencing and assembly.</title>
        <authorList>
            <person name="Li C."/>
        </authorList>
    </citation>
    <scope>NUCLEOTIDE SEQUENCE</scope>
    <source>
        <strain evidence="1">Pt15</strain>
    </source>
</reference>
<proteinExistence type="predicted"/>
<evidence type="ECO:0000313" key="2">
    <source>
        <dbReference type="Proteomes" id="UP001164743"/>
    </source>
</evidence>
<gene>
    <name evidence="1" type="ORF">PtA15_16A376</name>
</gene>
<dbReference type="RefSeq" id="XP_053028023.1">
    <property type="nucleotide sequence ID" value="XM_053164059.1"/>
</dbReference>
<accession>A0ABY7D4C4</accession>
<dbReference type="EMBL" id="CP110436">
    <property type="protein sequence ID" value="WAQ92468.1"/>
    <property type="molecule type" value="Genomic_DNA"/>
</dbReference>
<protein>
    <submittedName>
        <fullName evidence="1">Uncharacterized protein</fullName>
    </submittedName>
</protein>
<dbReference type="GeneID" id="77804954"/>
<sequence>MVFDCQDIEENISEARKNEPIATEENLLNSLEEQLRRIQSLLLNQKYIHNEEQFPLSLLAKLFGKPENEIREMPRTQFSEECGRDILRVLKGILLGCGTSYRPNNSF</sequence>
<name>A0ABY7D4C4_9BASI</name>
<dbReference type="Proteomes" id="UP001164743">
    <property type="component" value="Chromosome 16A"/>
</dbReference>
<keyword evidence="2" id="KW-1185">Reference proteome</keyword>
<organism evidence="1 2">
    <name type="scientific">Puccinia triticina</name>
    <dbReference type="NCBI Taxonomy" id="208348"/>
    <lineage>
        <taxon>Eukaryota</taxon>
        <taxon>Fungi</taxon>
        <taxon>Dikarya</taxon>
        <taxon>Basidiomycota</taxon>
        <taxon>Pucciniomycotina</taxon>
        <taxon>Pucciniomycetes</taxon>
        <taxon>Pucciniales</taxon>
        <taxon>Pucciniaceae</taxon>
        <taxon>Puccinia</taxon>
    </lineage>
</organism>
<evidence type="ECO:0000313" key="1">
    <source>
        <dbReference type="EMBL" id="WAQ92468.1"/>
    </source>
</evidence>